<accession>A0A2Z4IS73</accession>
<feature type="region of interest" description="Disordered" evidence="1">
    <location>
        <begin position="1"/>
        <end position="59"/>
    </location>
</feature>
<name>A0A2Z4IS73_9ACTN</name>
<organism evidence="2 3">
    <name type="scientific">Streptomyces cadmiisoli</name>
    <dbReference type="NCBI Taxonomy" id="2184053"/>
    <lineage>
        <taxon>Bacteria</taxon>
        <taxon>Bacillati</taxon>
        <taxon>Actinomycetota</taxon>
        <taxon>Actinomycetes</taxon>
        <taxon>Kitasatosporales</taxon>
        <taxon>Streptomycetaceae</taxon>
        <taxon>Streptomyces</taxon>
        <taxon>Streptomyces aurantiacus group</taxon>
    </lineage>
</organism>
<proteinExistence type="predicted"/>
<evidence type="ECO:0000313" key="3">
    <source>
        <dbReference type="Proteomes" id="UP000249616"/>
    </source>
</evidence>
<reference evidence="2 3" key="1">
    <citation type="journal article" date="2019" name="Int. J. Syst. Evol. Microbiol.">
        <title>Streptomyces cadmiisoli sp. nov., a novel actinomycete isolated from cadmium-contaminated soil.</title>
        <authorList>
            <person name="Li K."/>
            <person name="Tang X."/>
            <person name="Zhao J."/>
            <person name="Guo Y."/>
            <person name="Tang Y."/>
            <person name="Gao J."/>
        </authorList>
    </citation>
    <scope>NUCLEOTIDE SEQUENCE [LARGE SCALE GENOMIC DNA]</scope>
    <source>
        <strain evidence="2 3">ZFG47</strain>
    </source>
</reference>
<gene>
    <name evidence="2" type="ORF">DN051_03455</name>
</gene>
<dbReference type="KEGG" id="scad:DN051_03455"/>
<evidence type="ECO:0000313" key="2">
    <source>
        <dbReference type="EMBL" id="AWW35822.1"/>
    </source>
</evidence>
<keyword evidence="3" id="KW-1185">Reference proteome</keyword>
<evidence type="ECO:0000256" key="1">
    <source>
        <dbReference type="SAM" id="MobiDB-lite"/>
    </source>
</evidence>
<dbReference type="AlphaFoldDB" id="A0A2Z4IS73"/>
<sequence>MFDVPSPSPGSGNRVRYRMADKSSKSVMPRFRPARGTVVIHPHEAAEAAPADDGNRHPS</sequence>
<dbReference type="EMBL" id="CP030073">
    <property type="protein sequence ID" value="AWW35822.1"/>
    <property type="molecule type" value="Genomic_DNA"/>
</dbReference>
<protein>
    <submittedName>
        <fullName evidence="2">Uncharacterized protein</fullName>
    </submittedName>
</protein>
<dbReference type="Proteomes" id="UP000249616">
    <property type="component" value="Chromosome"/>
</dbReference>